<evidence type="ECO:0000256" key="1">
    <source>
        <dbReference type="SAM" id="Phobius"/>
    </source>
</evidence>
<keyword evidence="1" id="KW-0812">Transmembrane</keyword>
<dbReference type="Gene3D" id="2.70.170.10">
    <property type="entry name" value="Neurotransmitter-gated ion-channel ligand-binding domain"/>
    <property type="match status" value="1"/>
</dbReference>
<dbReference type="InterPro" id="IPR036734">
    <property type="entry name" value="Neur_chan_lig-bd_sf"/>
</dbReference>
<feature type="transmembrane region" description="Helical" evidence="1">
    <location>
        <begin position="666"/>
        <end position="684"/>
    </location>
</feature>
<dbReference type="Proteomes" id="UP000291338">
    <property type="component" value="Unassembled WGS sequence"/>
</dbReference>
<evidence type="ECO:0000313" key="3">
    <source>
        <dbReference type="Proteomes" id="UP000291338"/>
    </source>
</evidence>
<accession>A0A4Q7IMZ9</accession>
<evidence type="ECO:0000313" key="2">
    <source>
        <dbReference type="EMBL" id="RZQ52726.1"/>
    </source>
</evidence>
<reference evidence="2 3" key="1">
    <citation type="submission" date="2018-01" db="EMBL/GenBank/DDBJ databases">
        <title>Co-occurrence of chitin degradation, pigmentation and bioactivity in marine Pseudoalteromonas.</title>
        <authorList>
            <person name="Paulsen S."/>
            <person name="Gram L."/>
            <person name="Machado H."/>
        </authorList>
    </citation>
    <scope>NUCLEOTIDE SEQUENCE [LARGE SCALE GENOMIC DNA]</scope>
    <source>
        <strain evidence="2 3">S3898</strain>
    </source>
</reference>
<feature type="transmembrane region" description="Helical" evidence="1">
    <location>
        <begin position="563"/>
        <end position="584"/>
    </location>
</feature>
<dbReference type="EMBL" id="PPSX01000045">
    <property type="protein sequence ID" value="RZQ52726.1"/>
    <property type="molecule type" value="Genomic_DNA"/>
</dbReference>
<proteinExistence type="predicted"/>
<gene>
    <name evidence="2" type="ORF">C1E23_12895</name>
</gene>
<name>A0A4Q7IMZ9_9GAMM</name>
<dbReference type="Pfam" id="PF22673">
    <property type="entry name" value="MCP-like_PDC_1"/>
    <property type="match status" value="1"/>
</dbReference>
<feature type="transmembrane region" description="Helical" evidence="1">
    <location>
        <begin position="332"/>
        <end position="349"/>
    </location>
</feature>
<dbReference type="Gene3D" id="3.30.450.20">
    <property type="entry name" value="PAS domain"/>
    <property type="match status" value="1"/>
</dbReference>
<dbReference type="CDD" id="cd12913">
    <property type="entry name" value="PDC1_MCP_like"/>
    <property type="match status" value="1"/>
</dbReference>
<feature type="transmembrane region" description="Helical" evidence="1">
    <location>
        <begin position="596"/>
        <end position="614"/>
    </location>
</feature>
<dbReference type="AlphaFoldDB" id="A0A4Q7IMZ9"/>
<dbReference type="GO" id="GO:0005230">
    <property type="term" value="F:extracellular ligand-gated monoatomic ion channel activity"/>
    <property type="evidence" value="ECO:0007669"/>
    <property type="project" value="InterPro"/>
</dbReference>
<organism evidence="2 3">
    <name type="scientific">Pseudoalteromonas phenolica</name>
    <dbReference type="NCBI Taxonomy" id="161398"/>
    <lineage>
        <taxon>Bacteria</taxon>
        <taxon>Pseudomonadati</taxon>
        <taxon>Pseudomonadota</taxon>
        <taxon>Gammaproteobacteria</taxon>
        <taxon>Alteromonadales</taxon>
        <taxon>Pseudoalteromonadaceae</taxon>
        <taxon>Pseudoalteromonas</taxon>
    </lineage>
</organism>
<keyword evidence="1" id="KW-0472">Membrane</keyword>
<comment type="caution">
    <text evidence="2">The sequence shown here is derived from an EMBL/GenBank/DDBJ whole genome shotgun (WGS) entry which is preliminary data.</text>
</comment>
<dbReference type="GO" id="GO:0016020">
    <property type="term" value="C:membrane"/>
    <property type="evidence" value="ECO:0007669"/>
    <property type="project" value="InterPro"/>
</dbReference>
<keyword evidence="1" id="KW-1133">Transmembrane helix</keyword>
<protein>
    <submittedName>
        <fullName evidence="2">Uncharacterized protein</fullName>
    </submittedName>
</protein>
<sequence length="685" mass="79566">MTLFLCISVCGLILNSFYQIQQVRSFSEDVREQVKIQTLNAAAEVGGQLEKIMKSVDRFAREVTATPDKTFVLNLLENEFAVNEDIYSLNVTFHPYQYQPNIRYFSPYYERFTGVERKYNLVDYDKPYKEFSWYHRPLKEGPIWTEPYYEPQNNVLMTTYSVPFYQYKNAKREGKMSLGVVPSDISLDHLTASLKKLDLGLGGYGILFSEQLNIISHPVFSHVREMENLQDLVSETEFAYLSKISGCFESDLGYLFFNGETLDNSEHYAACTKVPHTNWTLITRMSSDMFYMDRDERRQNNIHIIAWGAASFIFLILLLTKQRKLTWTQSNVLLSVILILSTSLVLEFARSFKTLEHADNVVITTQAQREAFATSYSDRMETMHVAQPEYVATGLYIESLEFVNANNVHLTGHAWQKLTASQKAFIEPKLAFNHTVSSKVEEAYLQDLKDGGLLVGWRFSIETRQQFDYSKYPFDHKSIELSFNDADMGGNVILVPDLESYEKLSKMDNPAVSPDIVLDEWLLKSSYFKYRFESYNTNFGLDTFFNQNVAPELNYNINIEREFIGPFVTTLLPVMVMVCLLYACVVSMKYTPYGDLRNNITAVVFTILLAHYSIREHLQIDEVVYFEIFYFLLYLVSSIFMLIAHQYYKAKEETGDGRIYKRLANIWFWPVMTISIFIITILTYY</sequence>
<feature type="transmembrane region" description="Helical" evidence="1">
    <location>
        <begin position="302"/>
        <end position="320"/>
    </location>
</feature>
<feature type="transmembrane region" description="Helical" evidence="1">
    <location>
        <begin position="626"/>
        <end position="645"/>
    </location>
</feature>